<name>A0AC34QTS6_9BILA</name>
<dbReference type="WBParaSite" id="JU765_v2.g192.t1">
    <property type="protein sequence ID" value="JU765_v2.g192.t1"/>
    <property type="gene ID" value="JU765_v2.g192"/>
</dbReference>
<reference evidence="2" key="1">
    <citation type="submission" date="2022-11" db="UniProtKB">
        <authorList>
            <consortium name="WormBaseParasite"/>
        </authorList>
    </citation>
    <scope>IDENTIFICATION</scope>
</reference>
<protein>
    <submittedName>
        <fullName evidence="2">Protein kinase domain-containing protein</fullName>
    </submittedName>
</protein>
<sequence length="323" mass="37113">MKDGRRPDVAVKLAKNTAMTKEKIKEMMREARLMRNFSYHPNIVQLYGVAVEREPLMIVMELVNGGALDEYLKNHKECTTSERLDNMVCGAAFGLEYLHSVPVLHRDIAARNCLYSNGVCKISDFGLSREGEKYVLQVVRKCPIKWLAPEVIQTLTYTQKTDIWSFGIFAWEVFAGSEPYPGMNNAEVKERVTNGYKMEFPCETPPDLVQLITDICWAMEPDKRSTMKELVVRLCAISGVVPPVVTQSNMSNIASGQDIIPGQEDKEKERKHKKKGHKKSKKEQREKERDKDRGKEREKDKEKDDDYVSESSRVVKKHKKRKI</sequence>
<accession>A0AC34QTS6</accession>
<evidence type="ECO:0000313" key="2">
    <source>
        <dbReference type="WBParaSite" id="JU765_v2.g192.t1"/>
    </source>
</evidence>
<proteinExistence type="predicted"/>
<organism evidence="1 2">
    <name type="scientific">Panagrolaimus sp. JU765</name>
    <dbReference type="NCBI Taxonomy" id="591449"/>
    <lineage>
        <taxon>Eukaryota</taxon>
        <taxon>Metazoa</taxon>
        <taxon>Ecdysozoa</taxon>
        <taxon>Nematoda</taxon>
        <taxon>Chromadorea</taxon>
        <taxon>Rhabditida</taxon>
        <taxon>Tylenchina</taxon>
        <taxon>Panagrolaimomorpha</taxon>
        <taxon>Panagrolaimoidea</taxon>
        <taxon>Panagrolaimidae</taxon>
        <taxon>Panagrolaimus</taxon>
    </lineage>
</organism>
<evidence type="ECO:0000313" key="1">
    <source>
        <dbReference type="Proteomes" id="UP000887576"/>
    </source>
</evidence>
<dbReference type="Proteomes" id="UP000887576">
    <property type="component" value="Unplaced"/>
</dbReference>